<evidence type="ECO:0000313" key="2">
    <source>
        <dbReference type="Proteomes" id="UP001472677"/>
    </source>
</evidence>
<name>A0ABR2CJC4_9ROSI</name>
<accession>A0ABR2CJC4</accession>
<sequence>MGQCLVLGWLLGPGGVEKKRVTNPGMTNKKDLRGGIGSQFDVLREVNKVTSQGSIESVEVDIALKPMALVVVYEFYVDVEFEAQNVSNQFVHGRVKVVGSYLWLNLTTVYASHGVMKHKLIRRHLATLNLGPIVSWLLREISTPSYVLV</sequence>
<protein>
    <submittedName>
        <fullName evidence="1">Uncharacterized protein</fullName>
    </submittedName>
</protein>
<evidence type="ECO:0000313" key="1">
    <source>
        <dbReference type="EMBL" id="KAK8519735.1"/>
    </source>
</evidence>
<dbReference type="Proteomes" id="UP001472677">
    <property type="component" value="Unassembled WGS sequence"/>
</dbReference>
<proteinExistence type="predicted"/>
<keyword evidence="2" id="KW-1185">Reference proteome</keyword>
<organism evidence="1 2">
    <name type="scientific">Hibiscus sabdariffa</name>
    <name type="common">roselle</name>
    <dbReference type="NCBI Taxonomy" id="183260"/>
    <lineage>
        <taxon>Eukaryota</taxon>
        <taxon>Viridiplantae</taxon>
        <taxon>Streptophyta</taxon>
        <taxon>Embryophyta</taxon>
        <taxon>Tracheophyta</taxon>
        <taxon>Spermatophyta</taxon>
        <taxon>Magnoliopsida</taxon>
        <taxon>eudicotyledons</taxon>
        <taxon>Gunneridae</taxon>
        <taxon>Pentapetalae</taxon>
        <taxon>rosids</taxon>
        <taxon>malvids</taxon>
        <taxon>Malvales</taxon>
        <taxon>Malvaceae</taxon>
        <taxon>Malvoideae</taxon>
        <taxon>Hibiscus</taxon>
    </lineage>
</organism>
<dbReference type="EMBL" id="JBBPBM010000050">
    <property type="protein sequence ID" value="KAK8519735.1"/>
    <property type="molecule type" value="Genomic_DNA"/>
</dbReference>
<comment type="caution">
    <text evidence="1">The sequence shown here is derived from an EMBL/GenBank/DDBJ whole genome shotgun (WGS) entry which is preliminary data.</text>
</comment>
<gene>
    <name evidence="1" type="ORF">V6N12_030097</name>
</gene>
<reference evidence="1 2" key="1">
    <citation type="journal article" date="2024" name="G3 (Bethesda)">
        <title>Genome assembly of Hibiscus sabdariffa L. provides insights into metabolisms of medicinal natural products.</title>
        <authorList>
            <person name="Kim T."/>
        </authorList>
    </citation>
    <scope>NUCLEOTIDE SEQUENCE [LARGE SCALE GENOMIC DNA]</scope>
    <source>
        <strain evidence="1">TK-2024</strain>
        <tissue evidence="1">Old leaves</tissue>
    </source>
</reference>